<dbReference type="GO" id="GO:0016020">
    <property type="term" value="C:membrane"/>
    <property type="evidence" value="ECO:0007669"/>
    <property type="project" value="UniProtKB-SubCell"/>
</dbReference>
<evidence type="ECO:0000313" key="8">
    <source>
        <dbReference type="EMBL" id="SPF79818.1"/>
    </source>
</evidence>
<feature type="transmembrane region" description="Helical" evidence="7">
    <location>
        <begin position="95"/>
        <end position="118"/>
    </location>
</feature>
<evidence type="ECO:0000256" key="6">
    <source>
        <dbReference type="ARBA" id="ARBA00023136"/>
    </source>
</evidence>
<dbReference type="InterPro" id="IPR004776">
    <property type="entry name" value="Mem_transp_PIN-like"/>
</dbReference>
<keyword evidence="5 7" id="KW-1133">Transmembrane helix</keyword>
<evidence type="ECO:0000313" key="9">
    <source>
        <dbReference type="Proteomes" id="UP000244904"/>
    </source>
</evidence>
<evidence type="ECO:0000256" key="2">
    <source>
        <dbReference type="ARBA" id="ARBA00022448"/>
    </source>
</evidence>
<keyword evidence="9" id="KW-1185">Reference proteome</keyword>
<feature type="transmembrane region" description="Helical" evidence="7">
    <location>
        <begin position="231"/>
        <end position="250"/>
    </location>
</feature>
<accession>A0A2R8AUT8</accession>
<dbReference type="EMBL" id="OMOJ01000002">
    <property type="protein sequence ID" value="SPF79818.1"/>
    <property type="molecule type" value="Genomic_DNA"/>
</dbReference>
<dbReference type="Proteomes" id="UP000244904">
    <property type="component" value="Unassembled WGS sequence"/>
</dbReference>
<keyword evidence="6 7" id="KW-0472">Membrane</keyword>
<comment type="subcellular location">
    <subcellularLocation>
        <location evidence="1">Membrane</location>
        <topology evidence="1">Multi-pass membrane protein</topology>
    </subcellularLocation>
</comment>
<reference evidence="9" key="1">
    <citation type="submission" date="2018-03" db="EMBL/GenBank/DDBJ databases">
        <authorList>
            <person name="Rodrigo-Torres L."/>
            <person name="Arahal R. D."/>
            <person name="Lucena T."/>
        </authorList>
    </citation>
    <scope>NUCLEOTIDE SEQUENCE [LARGE SCALE GENOMIC DNA]</scope>
    <source>
        <strain evidence="9">CECT 8871</strain>
    </source>
</reference>
<keyword evidence="3" id="KW-1003">Cell membrane</keyword>
<sequence length="314" mass="32888">MLDFLTITFPIFALVVLGYASIKMGLFKSSDMGVLGKFVLNIALPGLLFNAVSQRSLADVIVPAYLMVYLAAGIATGVIIYLVTSAQGTGPARKAIAVMGATCPNSGYVGYPIILMLFPELATSVLAMNMVVENFIFVPISYAMLALSRPREGVSFIGSLWHTLVDVLRRPMIVALLAGMAVSLLQIPMPLIVTRTTGLLASATAPLALVFIGGILAGLPMAGNRLLASQIVFAKLILSPALAVLAILALPMIGLPTLTGDLRTAAILSTAVPMMGIYAVLSAEYGHEGLASIALLGATIVAFFTLNGLLFYLV</sequence>
<feature type="transmembrane region" description="Helical" evidence="7">
    <location>
        <begin position="262"/>
        <end position="281"/>
    </location>
</feature>
<gene>
    <name evidence="8" type="ORF">PRI8871_01617</name>
</gene>
<evidence type="ECO:0000256" key="7">
    <source>
        <dbReference type="SAM" id="Phobius"/>
    </source>
</evidence>
<dbReference type="GO" id="GO:0055085">
    <property type="term" value="P:transmembrane transport"/>
    <property type="evidence" value="ECO:0007669"/>
    <property type="project" value="InterPro"/>
</dbReference>
<evidence type="ECO:0000256" key="4">
    <source>
        <dbReference type="ARBA" id="ARBA00022692"/>
    </source>
</evidence>
<keyword evidence="2" id="KW-0813">Transport</keyword>
<feature type="transmembrane region" description="Helical" evidence="7">
    <location>
        <begin position="34"/>
        <end position="52"/>
    </location>
</feature>
<evidence type="ECO:0008006" key="10">
    <source>
        <dbReference type="Google" id="ProtNLM"/>
    </source>
</evidence>
<name>A0A2R8AUT8_9RHOB</name>
<evidence type="ECO:0000256" key="5">
    <source>
        <dbReference type="ARBA" id="ARBA00022989"/>
    </source>
</evidence>
<organism evidence="8 9">
    <name type="scientific">Pseudoprimorskyibacter insulae</name>
    <dbReference type="NCBI Taxonomy" id="1695997"/>
    <lineage>
        <taxon>Bacteria</taxon>
        <taxon>Pseudomonadati</taxon>
        <taxon>Pseudomonadota</taxon>
        <taxon>Alphaproteobacteria</taxon>
        <taxon>Rhodobacterales</taxon>
        <taxon>Paracoccaceae</taxon>
        <taxon>Pseudoprimorskyibacter</taxon>
    </lineage>
</organism>
<dbReference type="PANTHER" id="PTHR36838">
    <property type="entry name" value="AUXIN EFFLUX CARRIER FAMILY PROTEIN"/>
    <property type="match status" value="1"/>
</dbReference>
<evidence type="ECO:0000256" key="1">
    <source>
        <dbReference type="ARBA" id="ARBA00004141"/>
    </source>
</evidence>
<evidence type="ECO:0000256" key="3">
    <source>
        <dbReference type="ARBA" id="ARBA00022475"/>
    </source>
</evidence>
<dbReference type="Pfam" id="PF03547">
    <property type="entry name" value="Mem_trans"/>
    <property type="match status" value="1"/>
</dbReference>
<feature type="transmembrane region" description="Helical" evidence="7">
    <location>
        <begin position="6"/>
        <end position="22"/>
    </location>
</feature>
<feature type="transmembrane region" description="Helical" evidence="7">
    <location>
        <begin position="293"/>
        <end position="313"/>
    </location>
</feature>
<dbReference type="RefSeq" id="WP_108885653.1">
    <property type="nucleotide sequence ID" value="NZ_OMOJ01000002.1"/>
</dbReference>
<dbReference type="PANTHER" id="PTHR36838:SF3">
    <property type="entry name" value="TRANSPORTER AUXIN EFFLUX CARRIER EC FAMILY"/>
    <property type="match status" value="1"/>
</dbReference>
<feature type="transmembrane region" description="Helical" evidence="7">
    <location>
        <begin position="167"/>
        <end position="187"/>
    </location>
</feature>
<feature type="transmembrane region" description="Helical" evidence="7">
    <location>
        <begin position="64"/>
        <end position="83"/>
    </location>
</feature>
<protein>
    <recommendedName>
        <fullName evidence="10">Transporter YfdV</fullName>
    </recommendedName>
</protein>
<feature type="transmembrane region" description="Helical" evidence="7">
    <location>
        <begin position="199"/>
        <end position="219"/>
    </location>
</feature>
<keyword evidence="4 7" id="KW-0812">Transmembrane</keyword>
<proteinExistence type="predicted"/>
<dbReference type="AlphaFoldDB" id="A0A2R8AUT8"/>
<dbReference type="OrthoDB" id="9810457at2"/>